<feature type="transmembrane region" description="Helical" evidence="8">
    <location>
        <begin position="278"/>
        <end position="301"/>
    </location>
</feature>
<dbReference type="GO" id="GO:1990961">
    <property type="term" value="P:xenobiotic detoxification by transmembrane export across the plasma membrane"/>
    <property type="evidence" value="ECO:0007669"/>
    <property type="project" value="InterPro"/>
</dbReference>
<feature type="transmembrane region" description="Helical" evidence="8">
    <location>
        <begin position="245"/>
        <end position="272"/>
    </location>
</feature>
<dbReference type="EMBL" id="HBII01032579">
    <property type="protein sequence ID" value="CAE0354585.1"/>
    <property type="molecule type" value="Transcribed_RNA"/>
</dbReference>
<evidence type="ECO:0000256" key="3">
    <source>
        <dbReference type="ARBA" id="ARBA00022448"/>
    </source>
</evidence>
<organism evidence="9">
    <name type="scientific">Euplotes harpa</name>
    <dbReference type="NCBI Taxonomy" id="151035"/>
    <lineage>
        <taxon>Eukaryota</taxon>
        <taxon>Sar</taxon>
        <taxon>Alveolata</taxon>
        <taxon>Ciliophora</taxon>
        <taxon>Intramacronucleata</taxon>
        <taxon>Spirotrichea</taxon>
        <taxon>Hypotrichia</taxon>
        <taxon>Euplotida</taxon>
        <taxon>Euplotidae</taxon>
        <taxon>Euplotes</taxon>
    </lineage>
</organism>
<feature type="transmembrane region" description="Helical" evidence="8">
    <location>
        <begin position="423"/>
        <end position="444"/>
    </location>
</feature>
<evidence type="ECO:0000256" key="4">
    <source>
        <dbReference type="ARBA" id="ARBA00022475"/>
    </source>
</evidence>
<name>A0A7S3NDA0_9SPIT</name>
<dbReference type="CDD" id="cd13132">
    <property type="entry name" value="MATE_eukaryotic"/>
    <property type="match status" value="1"/>
</dbReference>
<evidence type="ECO:0000256" key="2">
    <source>
        <dbReference type="ARBA" id="ARBA00010199"/>
    </source>
</evidence>
<feature type="transmembrane region" description="Helical" evidence="8">
    <location>
        <begin position="202"/>
        <end position="221"/>
    </location>
</feature>
<sequence>MEDETDCETDFICFKDASWNILKTSVPSILGLIFEMLIEVVNLMFIGHLDDPVALAGVGLGNMMLTMICFSIGVGLNGAIDTLVSQAYGDKEYYLCGCYLNRGRIIQALFFVPQLIILTFSSEILILLGQDESSAEAAQQYITILLPGMFAMAQFETFRRYLQAIGNFELATYTQCSSMILHFIMSYILIFVCDLGVKGSAISTSITYWINLIVVILYLSYREGVIPSAAFHTFNIDSLKNWRQFLVFGVPSILMLCLEWWSFEVLAIFAGWFSVEDLAANIILCNFLGFLFNFSLGMSYVVGNLVGNSLGEMKPNQAKKYFYTSIVIITQIAAIALIFINLYRDQIPLIYTQQSQVVECIENVFPVFTITIFFDLFQGVESGSLRAIGYQGHGFVICLIGYWLITIPCAYIFSIPLGLKLTGIWLGVPIGSFITCVLYGYILLKTDWRQIAQETERRIRSEKTELEVPLTKL</sequence>
<evidence type="ECO:0000313" key="9">
    <source>
        <dbReference type="EMBL" id="CAE0354585.1"/>
    </source>
</evidence>
<reference evidence="9" key="1">
    <citation type="submission" date="2021-01" db="EMBL/GenBank/DDBJ databases">
        <authorList>
            <person name="Corre E."/>
            <person name="Pelletier E."/>
            <person name="Niang G."/>
            <person name="Scheremetjew M."/>
            <person name="Finn R."/>
            <person name="Kale V."/>
            <person name="Holt S."/>
            <person name="Cochrane G."/>
            <person name="Meng A."/>
            <person name="Brown T."/>
            <person name="Cohen L."/>
        </authorList>
    </citation>
    <scope>NUCLEOTIDE SEQUENCE</scope>
    <source>
        <strain evidence="9">FSP1.4</strain>
    </source>
</reference>
<comment type="subcellular location">
    <subcellularLocation>
        <location evidence="1">Cell membrane</location>
        <topology evidence="1">Multi-pass membrane protein</topology>
    </subcellularLocation>
</comment>
<evidence type="ECO:0008006" key="10">
    <source>
        <dbReference type="Google" id="ProtNLM"/>
    </source>
</evidence>
<feature type="transmembrane region" description="Helical" evidence="8">
    <location>
        <begin position="392"/>
        <end position="417"/>
    </location>
</feature>
<dbReference type="GO" id="GO:0005886">
    <property type="term" value="C:plasma membrane"/>
    <property type="evidence" value="ECO:0007669"/>
    <property type="project" value="UniProtKB-SubCell"/>
</dbReference>
<dbReference type="GO" id="GO:0015297">
    <property type="term" value="F:antiporter activity"/>
    <property type="evidence" value="ECO:0007669"/>
    <property type="project" value="InterPro"/>
</dbReference>
<feature type="transmembrane region" description="Helical" evidence="8">
    <location>
        <begin position="29"/>
        <end position="47"/>
    </location>
</feature>
<dbReference type="PIRSF" id="PIRSF006603">
    <property type="entry name" value="DinF"/>
    <property type="match status" value="1"/>
</dbReference>
<dbReference type="AlphaFoldDB" id="A0A7S3NDA0"/>
<dbReference type="PANTHER" id="PTHR11206">
    <property type="entry name" value="MULTIDRUG RESISTANCE PROTEIN"/>
    <property type="match status" value="1"/>
</dbReference>
<keyword evidence="5 8" id="KW-0812">Transmembrane</keyword>
<feature type="transmembrane region" description="Helical" evidence="8">
    <location>
        <begin position="108"/>
        <end position="128"/>
    </location>
</feature>
<dbReference type="Pfam" id="PF01554">
    <property type="entry name" value="MatE"/>
    <property type="match status" value="2"/>
</dbReference>
<keyword evidence="4" id="KW-1003">Cell membrane</keyword>
<dbReference type="GO" id="GO:0042910">
    <property type="term" value="F:xenobiotic transmembrane transporter activity"/>
    <property type="evidence" value="ECO:0007669"/>
    <property type="project" value="InterPro"/>
</dbReference>
<evidence type="ECO:0000256" key="6">
    <source>
        <dbReference type="ARBA" id="ARBA00022989"/>
    </source>
</evidence>
<dbReference type="InterPro" id="IPR045069">
    <property type="entry name" value="MATE_euk"/>
</dbReference>
<evidence type="ECO:0000256" key="5">
    <source>
        <dbReference type="ARBA" id="ARBA00022692"/>
    </source>
</evidence>
<keyword evidence="6 8" id="KW-1133">Transmembrane helix</keyword>
<evidence type="ECO:0000256" key="7">
    <source>
        <dbReference type="ARBA" id="ARBA00023136"/>
    </source>
</evidence>
<accession>A0A7S3NDA0</accession>
<feature type="transmembrane region" description="Helical" evidence="8">
    <location>
        <begin position="170"/>
        <end position="190"/>
    </location>
</feature>
<feature type="transmembrane region" description="Helical" evidence="8">
    <location>
        <begin position="321"/>
        <end position="343"/>
    </location>
</feature>
<comment type="similarity">
    <text evidence="2">Belongs to the multi antimicrobial extrusion (MATE) (TC 2.A.66.1) family.</text>
</comment>
<dbReference type="InterPro" id="IPR002528">
    <property type="entry name" value="MATE_fam"/>
</dbReference>
<gene>
    <name evidence="9" type="ORF">EHAR0213_LOCUS13501</name>
</gene>
<dbReference type="NCBIfam" id="TIGR00797">
    <property type="entry name" value="matE"/>
    <property type="match status" value="1"/>
</dbReference>
<proteinExistence type="inferred from homology"/>
<keyword evidence="7 8" id="KW-0472">Membrane</keyword>
<keyword evidence="3" id="KW-0813">Transport</keyword>
<dbReference type="InterPro" id="IPR048279">
    <property type="entry name" value="MdtK-like"/>
</dbReference>
<feature type="transmembrane region" description="Helical" evidence="8">
    <location>
        <begin position="53"/>
        <end position="76"/>
    </location>
</feature>
<evidence type="ECO:0000256" key="8">
    <source>
        <dbReference type="SAM" id="Phobius"/>
    </source>
</evidence>
<evidence type="ECO:0000256" key="1">
    <source>
        <dbReference type="ARBA" id="ARBA00004651"/>
    </source>
</evidence>
<protein>
    <recommendedName>
        <fullName evidence="10">Multidrug and toxin extrusion protein</fullName>
    </recommendedName>
</protein>